<organism evidence="2 3">
    <name type="scientific">Arachis hypogaea</name>
    <name type="common">Peanut</name>
    <dbReference type="NCBI Taxonomy" id="3818"/>
    <lineage>
        <taxon>Eukaryota</taxon>
        <taxon>Viridiplantae</taxon>
        <taxon>Streptophyta</taxon>
        <taxon>Embryophyta</taxon>
        <taxon>Tracheophyta</taxon>
        <taxon>Spermatophyta</taxon>
        <taxon>Magnoliopsida</taxon>
        <taxon>eudicotyledons</taxon>
        <taxon>Gunneridae</taxon>
        <taxon>Pentapetalae</taxon>
        <taxon>rosids</taxon>
        <taxon>fabids</taxon>
        <taxon>Fabales</taxon>
        <taxon>Fabaceae</taxon>
        <taxon>Papilionoideae</taxon>
        <taxon>50 kb inversion clade</taxon>
        <taxon>dalbergioids sensu lato</taxon>
        <taxon>Dalbergieae</taxon>
        <taxon>Pterocarpus clade</taxon>
        <taxon>Arachis</taxon>
    </lineage>
</organism>
<keyword evidence="3" id="KW-1185">Reference proteome</keyword>
<dbReference type="InterPro" id="IPR019557">
    <property type="entry name" value="AminoTfrase-like_pln_mobile"/>
</dbReference>
<dbReference type="AlphaFoldDB" id="A0A444XFH8"/>
<comment type="caution">
    <text evidence="2">The sequence shown here is derived from an EMBL/GenBank/DDBJ whole genome shotgun (WGS) entry which is preliminary data.</text>
</comment>
<proteinExistence type="predicted"/>
<dbReference type="InterPro" id="IPR044824">
    <property type="entry name" value="MAIN-like"/>
</dbReference>
<evidence type="ECO:0000313" key="3">
    <source>
        <dbReference type="Proteomes" id="UP000289738"/>
    </source>
</evidence>
<dbReference type="Pfam" id="PF10536">
    <property type="entry name" value="PMD"/>
    <property type="match status" value="1"/>
</dbReference>
<accession>A0A444XFH8</accession>
<evidence type="ECO:0000259" key="1">
    <source>
        <dbReference type="Pfam" id="PF10536"/>
    </source>
</evidence>
<evidence type="ECO:0000313" key="2">
    <source>
        <dbReference type="EMBL" id="RYQ88442.1"/>
    </source>
</evidence>
<sequence length="171" mass="20418">MPLHDKIIPYLERVCLYHLTRLNTRWFWMDKSLVSVFIERWRPETHTFHMPFGECTITLQDVAYQLGLSIDGKAVSGCLTDFDKLMNDSRQAWERFRVLPANATEDTVRIYARAHIMMLLSTQLFGDKSENWVHIRWLPFVARLDEMGTYSWVRLRWHGYIDACVRWSTEM</sequence>
<dbReference type="PANTHER" id="PTHR46033">
    <property type="entry name" value="PROTEIN MAIN-LIKE 2"/>
    <property type="match status" value="1"/>
</dbReference>
<protein>
    <recommendedName>
        <fullName evidence="1">Aminotransferase-like plant mobile domain-containing protein</fullName>
    </recommendedName>
</protein>
<name>A0A444XFH8_ARAHY</name>
<reference evidence="2 3" key="1">
    <citation type="submission" date="2019-01" db="EMBL/GenBank/DDBJ databases">
        <title>Sequencing of cultivated peanut Arachis hypogaea provides insights into genome evolution and oil improvement.</title>
        <authorList>
            <person name="Chen X."/>
        </authorList>
    </citation>
    <scope>NUCLEOTIDE SEQUENCE [LARGE SCALE GENOMIC DNA]</scope>
    <source>
        <strain evidence="3">cv. Fuhuasheng</strain>
        <tissue evidence="2">Leaves</tissue>
    </source>
</reference>
<dbReference type="Proteomes" id="UP000289738">
    <property type="component" value="Chromosome B09"/>
</dbReference>
<dbReference type="PANTHER" id="PTHR46033:SF8">
    <property type="entry name" value="PROTEIN MAINTENANCE OF MERISTEMS-LIKE"/>
    <property type="match status" value="1"/>
</dbReference>
<dbReference type="GO" id="GO:0010073">
    <property type="term" value="P:meristem maintenance"/>
    <property type="evidence" value="ECO:0007669"/>
    <property type="project" value="InterPro"/>
</dbReference>
<gene>
    <name evidence="2" type="ORF">Ahy_B09g095630</name>
</gene>
<dbReference type="EMBL" id="SDMP01000019">
    <property type="protein sequence ID" value="RYQ88442.1"/>
    <property type="molecule type" value="Genomic_DNA"/>
</dbReference>
<feature type="domain" description="Aminotransferase-like plant mobile" evidence="1">
    <location>
        <begin position="16"/>
        <end position="152"/>
    </location>
</feature>